<proteinExistence type="predicted"/>
<evidence type="ECO:0000259" key="3">
    <source>
        <dbReference type="Pfam" id="PF11800"/>
    </source>
</evidence>
<evidence type="ECO:0000313" key="4">
    <source>
        <dbReference type="EMBL" id="GJE68029.1"/>
    </source>
</evidence>
<dbReference type="InterPro" id="IPR036390">
    <property type="entry name" value="WH_DNA-bd_sf"/>
</dbReference>
<evidence type="ECO:0008006" key="6">
    <source>
        <dbReference type="Google" id="ProtNLM"/>
    </source>
</evidence>
<dbReference type="SUPFAM" id="SSF46785">
    <property type="entry name" value="Winged helix' DNA-binding domain"/>
    <property type="match status" value="1"/>
</dbReference>
<feature type="compositionally biased region" description="Polar residues" evidence="1">
    <location>
        <begin position="252"/>
        <end position="262"/>
    </location>
</feature>
<reference evidence="4" key="2">
    <citation type="submission" date="2021-08" db="EMBL/GenBank/DDBJ databases">
        <authorList>
            <person name="Tani A."/>
            <person name="Ola A."/>
            <person name="Ogura Y."/>
            <person name="Katsura K."/>
            <person name="Hayashi T."/>
        </authorList>
    </citation>
    <scope>NUCLEOTIDE SEQUENCE</scope>
    <source>
        <strain evidence="4">NBRC 15686</strain>
    </source>
</reference>
<evidence type="ECO:0000259" key="2">
    <source>
        <dbReference type="Pfam" id="PF03428"/>
    </source>
</evidence>
<dbReference type="InterPro" id="IPR021760">
    <property type="entry name" value="RepC_C"/>
</dbReference>
<dbReference type="EMBL" id="BPRC01000040">
    <property type="protein sequence ID" value="GJE68029.1"/>
    <property type="molecule type" value="Genomic_DNA"/>
</dbReference>
<feature type="region of interest" description="Disordered" evidence="1">
    <location>
        <begin position="245"/>
        <end position="289"/>
    </location>
</feature>
<dbReference type="Proteomes" id="UP001055039">
    <property type="component" value="Unassembled WGS sequence"/>
</dbReference>
<dbReference type="RefSeq" id="WP_238228904.1">
    <property type="nucleotide sequence ID" value="NZ_BAAADH010000058.1"/>
</dbReference>
<evidence type="ECO:0000256" key="1">
    <source>
        <dbReference type="SAM" id="MobiDB-lite"/>
    </source>
</evidence>
<protein>
    <recommendedName>
        <fullName evidence="6">Replication initiation protein RepC</fullName>
    </recommendedName>
</protein>
<organism evidence="4 5">
    <name type="scientific">Methylorubrum aminovorans</name>
    <dbReference type="NCBI Taxonomy" id="269069"/>
    <lineage>
        <taxon>Bacteria</taxon>
        <taxon>Pseudomonadati</taxon>
        <taxon>Pseudomonadota</taxon>
        <taxon>Alphaproteobacteria</taxon>
        <taxon>Hyphomicrobiales</taxon>
        <taxon>Methylobacteriaceae</taxon>
        <taxon>Methylorubrum</taxon>
    </lineage>
</organism>
<dbReference type="InterPro" id="IPR047611">
    <property type="entry name" value="RepABC_RepC"/>
</dbReference>
<keyword evidence="5" id="KW-1185">Reference proteome</keyword>
<accession>A0ABQ4ULF6</accession>
<feature type="domain" description="Plasmid replication protein C N-terminal" evidence="2">
    <location>
        <begin position="12"/>
        <end position="187"/>
    </location>
</feature>
<gene>
    <name evidence="4" type="ORF">LNAOJCKE_5265</name>
</gene>
<comment type="caution">
    <text evidence="4">The sequence shown here is derived from an EMBL/GenBank/DDBJ whole genome shotgun (WGS) entry which is preliminary data.</text>
</comment>
<dbReference type="Pfam" id="PF03428">
    <property type="entry name" value="RP-C"/>
    <property type="match status" value="1"/>
</dbReference>
<reference evidence="4" key="1">
    <citation type="journal article" date="2021" name="Front. Microbiol.">
        <title>Comprehensive Comparative Genomics and Phenotyping of Methylobacterium Species.</title>
        <authorList>
            <person name="Alessa O."/>
            <person name="Ogura Y."/>
            <person name="Fujitani Y."/>
            <person name="Takami H."/>
            <person name="Hayashi T."/>
            <person name="Sahin N."/>
            <person name="Tani A."/>
        </authorList>
    </citation>
    <scope>NUCLEOTIDE SEQUENCE</scope>
    <source>
        <strain evidence="4">NBRC 15686</strain>
    </source>
</reference>
<dbReference type="Pfam" id="PF11800">
    <property type="entry name" value="RP-C_C"/>
    <property type="match status" value="1"/>
</dbReference>
<dbReference type="NCBIfam" id="NF010396">
    <property type="entry name" value="PRK13824.1"/>
    <property type="match status" value="1"/>
</dbReference>
<dbReference type="InterPro" id="IPR005090">
    <property type="entry name" value="RepC_N"/>
</dbReference>
<name>A0ABQ4ULF6_9HYPH</name>
<evidence type="ECO:0000313" key="5">
    <source>
        <dbReference type="Proteomes" id="UP001055039"/>
    </source>
</evidence>
<sequence>MNIYITAPFGRRSLTAAQIQAQTKAAACPRDATINKWAVFRHIALAKDHIGVSDRSLAVLNALLTFHPETALVAGEGADLVVFPSNEQLALRAHGMAGTTLRRHLATLVEAGLVIRRDSPNGKRYARKGQGGAVVQAFGFDLTPIVARAAEFESQADLVQAERRALQVARESVTILRRDAAKLMAAGVEAGMLADWESLRGRYAAALGSLGRVPDLAELQAAADALTRLVADVSNLLTEGLKSENLDASAGHSGQHNQNSKPELSDSEPATEWGEGGMGGSRPDPMRPTAATYPLGMVLDACPDIADYARNGIRSWRDLSDVADLVRSMLGISTSAWREAQDVMGSQGAAATIAAILQRAEHIKSPGGYLRRLVERKRAGQYSLGPVLQALNRARLPAPAR</sequence>
<feature type="domain" description="Plasmid replication protein C C-terminal" evidence="3">
    <location>
        <begin position="294"/>
        <end position="393"/>
    </location>
</feature>
<dbReference type="NCBIfam" id="NF040974">
    <property type="entry name" value="RepABC_RepC"/>
    <property type="match status" value="1"/>
</dbReference>